<gene>
    <name evidence="2" type="ORF">NDU88_003009</name>
</gene>
<feature type="region of interest" description="Disordered" evidence="1">
    <location>
        <begin position="19"/>
        <end position="149"/>
    </location>
</feature>
<dbReference type="AlphaFoldDB" id="A0AAV7MT18"/>
<evidence type="ECO:0000313" key="3">
    <source>
        <dbReference type="Proteomes" id="UP001066276"/>
    </source>
</evidence>
<organism evidence="2 3">
    <name type="scientific">Pleurodeles waltl</name>
    <name type="common">Iberian ribbed newt</name>
    <dbReference type="NCBI Taxonomy" id="8319"/>
    <lineage>
        <taxon>Eukaryota</taxon>
        <taxon>Metazoa</taxon>
        <taxon>Chordata</taxon>
        <taxon>Craniata</taxon>
        <taxon>Vertebrata</taxon>
        <taxon>Euteleostomi</taxon>
        <taxon>Amphibia</taxon>
        <taxon>Batrachia</taxon>
        <taxon>Caudata</taxon>
        <taxon>Salamandroidea</taxon>
        <taxon>Salamandridae</taxon>
        <taxon>Pleurodelinae</taxon>
        <taxon>Pleurodeles</taxon>
    </lineage>
</organism>
<keyword evidence="3" id="KW-1185">Reference proteome</keyword>
<evidence type="ECO:0000256" key="1">
    <source>
        <dbReference type="SAM" id="MobiDB-lite"/>
    </source>
</evidence>
<protein>
    <submittedName>
        <fullName evidence="2">Uncharacterized protein</fullName>
    </submittedName>
</protein>
<name>A0AAV7MT18_PLEWA</name>
<feature type="compositionally biased region" description="Basic and acidic residues" evidence="1">
    <location>
        <begin position="120"/>
        <end position="130"/>
    </location>
</feature>
<reference evidence="2" key="1">
    <citation type="journal article" date="2022" name="bioRxiv">
        <title>Sequencing and chromosome-scale assembly of the giantPleurodeles waltlgenome.</title>
        <authorList>
            <person name="Brown T."/>
            <person name="Elewa A."/>
            <person name="Iarovenko S."/>
            <person name="Subramanian E."/>
            <person name="Araus A.J."/>
            <person name="Petzold A."/>
            <person name="Susuki M."/>
            <person name="Suzuki K.-i.T."/>
            <person name="Hayashi T."/>
            <person name="Toyoda A."/>
            <person name="Oliveira C."/>
            <person name="Osipova E."/>
            <person name="Leigh N.D."/>
            <person name="Simon A."/>
            <person name="Yun M.H."/>
        </authorList>
    </citation>
    <scope>NUCLEOTIDE SEQUENCE</scope>
    <source>
        <strain evidence="2">20211129_DDA</strain>
        <tissue evidence="2">Liver</tissue>
    </source>
</reference>
<evidence type="ECO:0000313" key="2">
    <source>
        <dbReference type="EMBL" id="KAJ1105604.1"/>
    </source>
</evidence>
<dbReference type="Proteomes" id="UP001066276">
    <property type="component" value="Chromosome 9"/>
</dbReference>
<proteinExistence type="predicted"/>
<sequence>MRRPLHWTTVLVHSALREHHLRSKQQVGPPVRPLSPPQVSRARPKTDGPATTGARLQAPTRPHTPVALAAGLQHPPGRCRTPTLRQQSFGPGIATKKNPHPSRPHSLRLRSGTPGSALLGRRDPATHEAAAKPQRPRGARPLIGSKFQA</sequence>
<dbReference type="EMBL" id="JANPWB010000013">
    <property type="protein sequence ID" value="KAJ1105604.1"/>
    <property type="molecule type" value="Genomic_DNA"/>
</dbReference>
<comment type="caution">
    <text evidence="2">The sequence shown here is derived from an EMBL/GenBank/DDBJ whole genome shotgun (WGS) entry which is preliminary data.</text>
</comment>
<accession>A0AAV7MT18</accession>
<feature type="compositionally biased region" description="Basic residues" evidence="1">
    <location>
        <begin position="97"/>
        <end position="108"/>
    </location>
</feature>